<evidence type="ECO:0000256" key="1">
    <source>
        <dbReference type="SAM" id="Phobius"/>
    </source>
</evidence>
<proteinExistence type="predicted"/>
<dbReference type="EMBL" id="CP158375">
    <property type="protein sequence ID" value="XDO95847.1"/>
    <property type="molecule type" value="Genomic_DNA"/>
</dbReference>
<dbReference type="GO" id="GO:0005506">
    <property type="term" value="F:iron ion binding"/>
    <property type="evidence" value="ECO:0007669"/>
    <property type="project" value="InterPro"/>
</dbReference>
<gene>
    <name evidence="3" type="ORF">ABOZ73_13730</name>
</gene>
<accession>A0AB39KQM6</accession>
<feature type="transmembrane region" description="Helical" evidence="1">
    <location>
        <begin position="34"/>
        <end position="55"/>
    </location>
</feature>
<protein>
    <submittedName>
        <fullName evidence="3">Sterol desaturase family protein</fullName>
    </submittedName>
</protein>
<name>A0AB39KQM6_9CAUL</name>
<dbReference type="Pfam" id="PF04116">
    <property type="entry name" value="FA_hydroxylase"/>
    <property type="match status" value="1"/>
</dbReference>
<sequence length="252" mass="28928">MTKENTPAALERIRDAALRYDLGRMDMKRLTTVYFTYPAVIVYLVLSAAAIWGAVATSAGVQPWRLLAAFAVAQLLYPIVWYGLHRWILHGRWLYRMKWSATLWKRIHYDHHQQPNRMDVLFGSLTNTLPTISLATVPVGYLIGGWSAAFTALATGLLMTCVYEFCHCIQHLNYIPKNKWLARIKMLHMAHHFHNENGNYGIITYWPDALLGTLYGAKERPRSPTVFNLGYDGEEAERYPWVAELSGDTPRR</sequence>
<organism evidence="3">
    <name type="scientific">Caulobacter sp. 73W</name>
    <dbReference type="NCBI Taxonomy" id="3161137"/>
    <lineage>
        <taxon>Bacteria</taxon>
        <taxon>Pseudomonadati</taxon>
        <taxon>Pseudomonadota</taxon>
        <taxon>Alphaproteobacteria</taxon>
        <taxon>Caulobacterales</taxon>
        <taxon>Caulobacteraceae</taxon>
        <taxon>Caulobacter</taxon>
    </lineage>
</organism>
<reference evidence="3" key="1">
    <citation type="submission" date="2024-06" db="EMBL/GenBank/DDBJ databases">
        <title>Caulobacter inopinatus, sp. nov.</title>
        <authorList>
            <person name="Donachie S.P."/>
        </authorList>
    </citation>
    <scope>NUCLEOTIDE SEQUENCE</scope>
    <source>
        <strain evidence="3">73W</strain>
    </source>
</reference>
<dbReference type="GO" id="GO:0016491">
    <property type="term" value="F:oxidoreductase activity"/>
    <property type="evidence" value="ECO:0007669"/>
    <property type="project" value="InterPro"/>
</dbReference>
<evidence type="ECO:0000313" key="3">
    <source>
        <dbReference type="EMBL" id="XDO95847.1"/>
    </source>
</evidence>
<feature type="transmembrane region" description="Helical" evidence="1">
    <location>
        <begin position="67"/>
        <end position="89"/>
    </location>
</feature>
<keyword evidence="1" id="KW-1133">Transmembrane helix</keyword>
<evidence type="ECO:0000259" key="2">
    <source>
        <dbReference type="Pfam" id="PF04116"/>
    </source>
</evidence>
<dbReference type="AlphaFoldDB" id="A0AB39KQM6"/>
<dbReference type="InterPro" id="IPR006694">
    <property type="entry name" value="Fatty_acid_hydroxylase"/>
</dbReference>
<keyword evidence="1" id="KW-0472">Membrane</keyword>
<keyword evidence="1" id="KW-0812">Transmembrane</keyword>
<dbReference type="GO" id="GO:0008610">
    <property type="term" value="P:lipid biosynthetic process"/>
    <property type="evidence" value="ECO:0007669"/>
    <property type="project" value="InterPro"/>
</dbReference>
<feature type="domain" description="Fatty acid hydroxylase" evidence="2">
    <location>
        <begin position="70"/>
        <end position="213"/>
    </location>
</feature>
<dbReference type="RefSeq" id="WP_369058691.1">
    <property type="nucleotide sequence ID" value="NZ_CP158375.1"/>
</dbReference>